<evidence type="ECO:0000313" key="3">
    <source>
        <dbReference type="Proteomes" id="UP000195570"/>
    </source>
</evidence>
<proteinExistence type="predicted"/>
<dbReference type="VEuPathDB" id="TriTrypDB:TEOVI_000635200"/>
<evidence type="ECO:0000313" key="2">
    <source>
        <dbReference type="EMBL" id="SCU66659.1"/>
    </source>
</evidence>
<dbReference type="AlphaFoldDB" id="A0A1G4I4D4"/>
<dbReference type="EMBL" id="CZPT02000594">
    <property type="protein sequence ID" value="SCU66659.1"/>
    <property type="molecule type" value="Genomic_DNA"/>
</dbReference>
<protein>
    <submittedName>
        <fullName evidence="2">Uncharacterized protein</fullName>
    </submittedName>
</protein>
<organism evidence="2 3">
    <name type="scientific">Trypanosoma equiperdum</name>
    <dbReference type="NCBI Taxonomy" id="5694"/>
    <lineage>
        <taxon>Eukaryota</taxon>
        <taxon>Discoba</taxon>
        <taxon>Euglenozoa</taxon>
        <taxon>Kinetoplastea</taxon>
        <taxon>Metakinetoplastina</taxon>
        <taxon>Trypanosomatida</taxon>
        <taxon>Trypanosomatidae</taxon>
        <taxon>Trypanosoma</taxon>
    </lineage>
</organism>
<feature type="compositionally biased region" description="Basic and acidic residues" evidence="1">
    <location>
        <begin position="76"/>
        <end position="89"/>
    </location>
</feature>
<name>A0A1G4I4D4_TRYEQ</name>
<gene>
    <name evidence="2" type="ORF">TEOVI_000635200</name>
</gene>
<dbReference type="CDD" id="cd23673">
    <property type="entry name" value="MPSS6"/>
    <property type="match status" value="1"/>
</dbReference>
<feature type="region of interest" description="Disordered" evidence="1">
    <location>
        <begin position="61"/>
        <end position="91"/>
    </location>
</feature>
<accession>A0A1G4I4D4</accession>
<dbReference type="Proteomes" id="UP000195570">
    <property type="component" value="Unassembled WGS sequence"/>
</dbReference>
<dbReference type="RefSeq" id="XP_067078079.1">
    <property type="nucleotide sequence ID" value="XM_067221978.1"/>
</dbReference>
<sequence>MLRVVSSRKICTTIVRRCRGGSVLEEIFAELAACDVAQRSAQPTPQVDFARREKCRGDFNSGAGKCNAVTSPGRSPESEDRDIRAETSKQKHLQRQLQEVWDRVAMAKVEEEKEEGVRRRSRYVVSPPAILHHSTAELVQENSPQHFVPAEDSSGKLSALPHVESPGSVAVVTLVGRVLSAVGSHGSSETSRDDRDLLTDEDELHARFLVEYNVPFRTLKPVVVQVRCYGATLLSFAERYVKKGDVVHVLGHVLPLEVRSPEDPVLCVCALPFGGNVSVVLGTECVAE</sequence>
<reference evidence="2" key="1">
    <citation type="submission" date="2016-09" db="EMBL/GenBank/DDBJ databases">
        <authorList>
            <person name="Hebert L."/>
            <person name="Moumen B."/>
        </authorList>
    </citation>
    <scope>NUCLEOTIDE SEQUENCE [LARGE SCALE GENOMIC DNA]</scope>
    <source>
        <strain evidence="2">OVI</strain>
    </source>
</reference>
<dbReference type="GeneID" id="92380286"/>
<keyword evidence="3" id="KW-1185">Reference proteome</keyword>
<comment type="caution">
    <text evidence="2">The sequence shown here is derived from an EMBL/GenBank/DDBJ whole genome shotgun (WGS) entry which is preliminary data.</text>
</comment>
<evidence type="ECO:0000256" key="1">
    <source>
        <dbReference type="SAM" id="MobiDB-lite"/>
    </source>
</evidence>